<dbReference type="Gene3D" id="3.40.50.10490">
    <property type="entry name" value="Glucose-6-phosphate isomerase like protein, domain 1"/>
    <property type="match status" value="1"/>
</dbReference>
<dbReference type="InterPro" id="IPR035461">
    <property type="entry name" value="GmhA/DiaA"/>
</dbReference>
<dbReference type="InterPro" id="IPR046348">
    <property type="entry name" value="SIS_dom_sf"/>
</dbReference>
<dbReference type="RefSeq" id="WP_096610623.1">
    <property type="nucleotide sequence ID" value="NZ_NWVD01000001.1"/>
</dbReference>
<dbReference type="SUPFAM" id="SSF53697">
    <property type="entry name" value="SIS domain"/>
    <property type="match status" value="1"/>
</dbReference>
<sequence length="210" mass="21646">MADEVHDPRRSNRLFDTGSAAAYLRDYADGLRDALHGVDGAALERARALIAGAADAGRRVFAIGNGGSSAIADHLCCDLTKGTHTHHHPTVDTTSLSANTALYSAIANDFGFETVFARQVEMIGREGDVLIAISSSGNSPNILNAVTAAQARGMTVIGLSGFSGGGLRTAADVALHVDVANYGVVEDAHQALMHIIAQLIAAARDGNAAA</sequence>
<dbReference type="PANTHER" id="PTHR30390">
    <property type="entry name" value="SEDOHEPTULOSE 7-PHOSPHATE ISOMERASE / DNAA INITIATOR-ASSOCIATING FACTOR FOR REPLICATION INITIATION"/>
    <property type="match status" value="1"/>
</dbReference>
<keyword evidence="2" id="KW-0413">Isomerase</keyword>
<dbReference type="GO" id="GO:0097367">
    <property type="term" value="F:carbohydrate derivative binding"/>
    <property type="evidence" value="ECO:0007669"/>
    <property type="project" value="InterPro"/>
</dbReference>
<name>A0A2A4I2I4_9SPHN</name>
<proteinExistence type="predicted"/>
<dbReference type="InterPro" id="IPR050099">
    <property type="entry name" value="SIS_GmhA/DiaA_subfam"/>
</dbReference>
<feature type="domain" description="SIS" evidence="1">
    <location>
        <begin position="50"/>
        <end position="207"/>
    </location>
</feature>
<organism evidence="2 3">
    <name type="scientific">Sphingomonas ginsenosidimutans</name>
    <dbReference type="NCBI Taxonomy" id="862134"/>
    <lineage>
        <taxon>Bacteria</taxon>
        <taxon>Pseudomonadati</taxon>
        <taxon>Pseudomonadota</taxon>
        <taxon>Alphaproteobacteria</taxon>
        <taxon>Sphingomonadales</taxon>
        <taxon>Sphingomonadaceae</taxon>
        <taxon>Sphingomonas</taxon>
    </lineage>
</organism>
<reference evidence="2 3" key="1">
    <citation type="submission" date="2017-09" db="EMBL/GenBank/DDBJ databases">
        <title>Sphingomonas ginsenosidimutans KACC 14949, whole genome shotgun sequence.</title>
        <authorList>
            <person name="Feng G."/>
            <person name="Zhu H."/>
        </authorList>
    </citation>
    <scope>NUCLEOTIDE SEQUENCE [LARGE SCALE GENOMIC DNA]</scope>
    <source>
        <strain evidence="2 3">KACC 14949</strain>
    </source>
</reference>
<dbReference type="GO" id="GO:0016853">
    <property type="term" value="F:isomerase activity"/>
    <property type="evidence" value="ECO:0007669"/>
    <property type="project" value="UniProtKB-KW"/>
</dbReference>
<evidence type="ECO:0000313" key="3">
    <source>
        <dbReference type="Proteomes" id="UP000218784"/>
    </source>
</evidence>
<dbReference type="EMBL" id="NWVD01000001">
    <property type="protein sequence ID" value="PCG10830.1"/>
    <property type="molecule type" value="Genomic_DNA"/>
</dbReference>
<dbReference type="GO" id="GO:1901135">
    <property type="term" value="P:carbohydrate derivative metabolic process"/>
    <property type="evidence" value="ECO:0007669"/>
    <property type="project" value="InterPro"/>
</dbReference>
<dbReference type="InterPro" id="IPR001347">
    <property type="entry name" value="SIS_dom"/>
</dbReference>
<dbReference type="Pfam" id="PF13580">
    <property type="entry name" value="SIS_2"/>
    <property type="match status" value="1"/>
</dbReference>
<dbReference type="PROSITE" id="PS51464">
    <property type="entry name" value="SIS"/>
    <property type="match status" value="1"/>
</dbReference>
<dbReference type="AlphaFoldDB" id="A0A2A4I2I4"/>
<dbReference type="CDD" id="cd05006">
    <property type="entry name" value="SIS_GmhA"/>
    <property type="match status" value="1"/>
</dbReference>
<accession>A0A2A4I2I4</accession>
<comment type="caution">
    <text evidence="2">The sequence shown here is derived from an EMBL/GenBank/DDBJ whole genome shotgun (WGS) entry which is preliminary data.</text>
</comment>
<gene>
    <name evidence="2" type="ORF">COA17_05565</name>
</gene>
<dbReference type="Proteomes" id="UP000218784">
    <property type="component" value="Unassembled WGS sequence"/>
</dbReference>
<protein>
    <submittedName>
        <fullName evidence="2">Phosphoheptose isomerase</fullName>
    </submittedName>
</protein>
<keyword evidence="3" id="KW-1185">Reference proteome</keyword>
<evidence type="ECO:0000313" key="2">
    <source>
        <dbReference type="EMBL" id="PCG10830.1"/>
    </source>
</evidence>
<evidence type="ECO:0000259" key="1">
    <source>
        <dbReference type="PROSITE" id="PS51464"/>
    </source>
</evidence>